<evidence type="ECO:0000259" key="3">
    <source>
        <dbReference type="SMART" id="SM00233"/>
    </source>
</evidence>
<evidence type="ECO:0000313" key="4">
    <source>
        <dbReference type="EMBL" id="KYN99048.1"/>
    </source>
</evidence>
<dbReference type="AlphaFoldDB" id="A0A151LJ83"/>
<feature type="compositionally biased region" description="Acidic residues" evidence="2">
    <location>
        <begin position="267"/>
        <end position="279"/>
    </location>
</feature>
<feature type="region of interest" description="Disordered" evidence="2">
    <location>
        <begin position="167"/>
        <end position="190"/>
    </location>
</feature>
<dbReference type="SMART" id="SM00233">
    <property type="entry name" value="PH"/>
    <property type="match status" value="1"/>
</dbReference>
<dbReference type="VEuPathDB" id="PlasmoDB:PGSY75_1141300"/>
<gene>
    <name evidence="4" type="ORF">PGSY75_1141300</name>
</gene>
<proteinExistence type="predicted"/>
<evidence type="ECO:0000256" key="1">
    <source>
        <dbReference type="SAM" id="Coils"/>
    </source>
</evidence>
<feature type="compositionally biased region" description="Basic and acidic residues" evidence="2">
    <location>
        <begin position="77"/>
        <end position="89"/>
    </location>
</feature>
<feature type="region of interest" description="Disordered" evidence="2">
    <location>
        <begin position="243"/>
        <end position="280"/>
    </location>
</feature>
<keyword evidence="1" id="KW-0175">Coiled coil</keyword>
<feature type="region of interest" description="Disordered" evidence="2">
    <location>
        <begin position="1"/>
        <end position="32"/>
    </location>
</feature>
<dbReference type="EMBL" id="LVLB01000012">
    <property type="protein sequence ID" value="KYN99048.1"/>
    <property type="molecule type" value="Genomic_DNA"/>
</dbReference>
<feature type="domain" description="PH" evidence="3">
    <location>
        <begin position="847"/>
        <end position="983"/>
    </location>
</feature>
<feature type="compositionally biased region" description="Low complexity" evidence="2">
    <location>
        <begin position="175"/>
        <end position="190"/>
    </location>
</feature>
<evidence type="ECO:0000313" key="5">
    <source>
        <dbReference type="Proteomes" id="UP000076004"/>
    </source>
</evidence>
<feature type="coiled-coil region" evidence="1">
    <location>
        <begin position="486"/>
        <end position="562"/>
    </location>
</feature>
<feature type="coiled-coil region" evidence="1">
    <location>
        <begin position="788"/>
        <end position="825"/>
    </location>
</feature>
<feature type="compositionally biased region" description="Low complexity" evidence="2">
    <location>
        <begin position="90"/>
        <end position="105"/>
    </location>
</feature>
<comment type="caution">
    <text evidence="4">The sequence shown here is derived from an EMBL/GenBank/DDBJ whole genome shotgun (WGS) entry which is preliminary data.</text>
</comment>
<dbReference type="RefSeq" id="XP_018641325.1">
    <property type="nucleotide sequence ID" value="XM_018786530.1"/>
</dbReference>
<dbReference type="KEGG" id="pgab:PGSY75_1141300"/>
<feature type="compositionally biased region" description="Low complexity" evidence="2">
    <location>
        <begin position="251"/>
        <end position="260"/>
    </location>
</feature>
<reference evidence="4 5" key="1">
    <citation type="journal article" date="2016" name="Nat. Commun.">
        <title>Genomes of cryptic chimpanzee Plasmodium species reveal key evolutionary events leading to human malaria.</title>
        <authorList>
            <person name="Sundararaman S.A."/>
            <person name="Plenderleith L.J."/>
            <person name="Liu W."/>
            <person name="Loy D.E."/>
            <person name="Learn G.H."/>
            <person name="Li Y."/>
            <person name="Shaw K.S."/>
            <person name="Ayouba A."/>
            <person name="Peeters M."/>
            <person name="Speede S."/>
            <person name="Shaw G.M."/>
            <person name="Bushman F.D."/>
            <person name="Brisson D."/>
            <person name="Rayner J.C."/>
            <person name="Sharp P.M."/>
            <person name="Hahn B.H."/>
        </authorList>
    </citation>
    <scope>NUCLEOTIDE SEQUENCE [LARGE SCALE GENOMIC DNA]</scope>
    <source>
        <strain evidence="4 5">SY75</strain>
    </source>
</reference>
<sequence length="1032" mass="122659">MVKKDNEKNITQESKEKDKAKNTNEKGDPLIKLKEEREKLIQWSKKLKNNNCSFVSCDKIDTEKSEKVYSSNDDYYDEKNKITDNKRDNNNNNNNMNNNYHNNNSKNRKKGIHLNNFSYNNLSDQKQNDIDHIVYESRQKNKNTNYDNNIVHEESVNDNYNINKIRRNKKKDKNYNSQNNSCENNSSESNNHYYIFTNRSNEKDILNNMFKSTNNQKYESNLSYLHSDDEIFMDHSFDENKSKTKNKIKINNRNNNNNNNNEKEKEKEEEEQEQDDDDNMMMKPNIYHSSNDNFFNMNEMDNSSNILKEKNHNFIDNNNNYNNKILNDIYLKNNSDIIIREPFFKTSKYGTLKEKKENFDEQLKGISNEKNIKNISLDNKKKIKLTKKKKKQSINFNSNNKHDISNIYDQNNISNNPYNIIYGSSIQHLDISSNVNKLSNESVKTYLPTGSFVNSKDNSTCTTILSNNDMNTNDNNLINSGTKLKNIQTKKMINLLENKVRTLESKKHNLNDKMKDLHDNAYMLIESKEKDNLTIQHYETLIKNLESKYNKLFNMYQELDEHRISYVDAYREKQTKIENLCAILQIKSEENLKLTQEINIINKKNEQLQGQIYEYIKDVEDKETDLNKKKEECVILKNNLETLKIEKDDFKKQLEEKTKQYDDLENNMKIIKEQNEHIKNKFQSMGKSNDHTNNFFIPKIDNLIYILNKMLQVFKLNEQNILDYATFFKQNATIIEEKLLNNDNICNDIIQLIDKNLVNPIINVVNQRDQQYIQQQKELKMKFDDDLLKIYEKNINNVELANKHIEDLKNLLKSITIKNDRIKQKALLLSYGQGRLNQKPLLKEIKNMNTGTLLFKCKYNRYSHKPVQIYMKIVDNKYITWTKNLTGKKGFKKRKLIDIQDVINVDYGLNSRPVYWLIEKQNQKKLQKKKINSNQFYENNPYKLNPYNCFTIYTKERTYDFFSDDDEVVASWVIGLGLLSYPYNKSPSIQSRSEFIIKRVQLKLKLYCIKNNINYVKLWKNAIKKTQQQMEV</sequence>
<feature type="coiled-coil region" evidence="1">
    <location>
        <begin position="591"/>
        <end position="681"/>
    </location>
</feature>
<organism evidence="4 5">
    <name type="scientific">Plasmodium gaboni</name>
    <dbReference type="NCBI Taxonomy" id="647221"/>
    <lineage>
        <taxon>Eukaryota</taxon>
        <taxon>Sar</taxon>
        <taxon>Alveolata</taxon>
        <taxon>Apicomplexa</taxon>
        <taxon>Aconoidasida</taxon>
        <taxon>Haemosporida</taxon>
        <taxon>Plasmodiidae</taxon>
        <taxon>Plasmodium</taxon>
        <taxon>Plasmodium (Laverania)</taxon>
    </lineage>
</organism>
<dbReference type="InterPro" id="IPR001849">
    <property type="entry name" value="PH_domain"/>
</dbReference>
<dbReference type="VEuPathDB" id="PlasmoDB:PGABG01_1139200"/>
<name>A0A151LJ83_9APIC</name>
<dbReference type="GeneID" id="29777122"/>
<evidence type="ECO:0000256" key="2">
    <source>
        <dbReference type="SAM" id="MobiDB-lite"/>
    </source>
</evidence>
<dbReference type="Proteomes" id="UP000076004">
    <property type="component" value="Chromosome 11"/>
</dbReference>
<protein>
    <recommendedName>
        <fullName evidence="3">PH domain-containing protein</fullName>
    </recommendedName>
</protein>
<dbReference type="SUPFAM" id="SSF50729">
    <property type="entry name" value="PH domain-like"/>
    <property type="match status" value="1"/>
</dbReference>
<accession>A0A151LJ83</accession>
<feature type="region of interest" description="Disordered" evidence="2">
    <location>
        <begin position="76"/>
        <end position="111"/>
    </location>
</feature>